<dbReference type="STRING" id="1210063.GCA_001612665_01507"/>
<accession>A0A4R1FKQ4</accession>
<reference evidence="1 2" key="1">
    <citation type="submission" date="2019-03" db="EMBL/GenBank/DDBJ databases">
        <title>Genomic Encyclopedia of Type Strains, Phase IV (KMG-IV): sequencing the most valuable type-strain genomes for metagenomic binning, comparative biology and taxonomic classification.</title>
        <authorList>
            <person name="Goeker M."/>
        </authorList>
    </citation>
    <scope>NUCLEOTIDE SEQUENCE [LARGE SCALE GENOMIC DNA]</scope>
    <source>
        <strain evidence="1 2">DSM 44684</strain>
    </source>
</reference>
<evidence type="ECO:0000313" key="2">
    <source>
        <dbReference type="Proteomes" id="UP000294856"/>
    </source>
</evidence>
<keyword evidence="2" id="KW-1185">Reference proteome</keyword>
<organism evidence="1 2">
    <name type="scientific">Nocardia alba</name>
    <dbReference type="NCBI Taxonomy" id="225051"/>
    <lineage>
        <taxon>Bacteria</taxon>
        <taxon>Bacillati</taxon>
        <taxon>Actinomycetota</taxon>
        <taxon>Actinomycetes</taxon>
        <taxon>Mycobacteriales</taxon>
        <taxon>Nocardiaceae</taxon>
        <taxon>Nocardia</taxon>
    </lineage>
</organism>
<protein>
    <submittedName>
        <fullName evidence="1">Uncharacterized protein</fullName>
    </submittedName>
</protein>
<dbReference type="Proteomes" id="UP000294856">
    <property type="component" value="Unassembled WGS sequence"/>
</dbReference>
<name>A0A4R1FKQ4_9NOCA</name>
<comment type="caution">
    <text evidence="1">The sequence shown here is derived from an EMBL/GenBank/DDBJ whole genome shotgun (WGS) entry which is preliminary data.</text>
</comment>
<proteinExistence type="predicted"/>
<dbReference type="EMBL" id="SMFR01000004">
    <property type="protein sequence ID" value="TCJ94620.1"/>
    <property type="molecule type" value="Genomic_DNA"/>
</dbReference>
<evidence type="ECO:0000313" key="1">
    <source>
        <dbReference type="EMBL" id="TCJ94620.1"/>
    </source>
</evidence>
<sequence>MSYLTVDSEHSGVEGVRYVAAHTADTGIGKPFEMAAYVRVSFAGSAKLILDIEDVRLLAERLPDMLMSHDAAEHAAKEQAAAIAEAA</sequence>
<gene>
    <name evidence="1" type="ORF">DFR71_5223</name>
</gene>
<dbReference type="AlphaFoldDB" id="A0A4R1FKQ4"/>